<protein>
    <submittedName>
        <fullName evidence="3">Lipoprotein</fullName>
    </submittedName>
</protein>
<name>A0AB94IQX4_9BACI</name>
<dbReference type="Pfam" id="PF14172">
    <property type="entry name" value="DUF4309"/>
    <property type="match status" value="1"/>
</dbReference>
<feature type="compositionally biased region" description="Low complexity" evidence="1">
    <location>
        <begin position="26"/>
        <end position="38"/>
    </location>
</feature>
<keyword evidence="2" id="KW-0732">Signal</keyword>
<dbReference type="EMBL" id="ALAN01000054">
    <property type="protein sequence ID" value="ETI69403.1"/>
    <property type="molecule type" value="Genomic_DNA"/>
</dbReference>
<dbReference type="InterPro" id="IPR025453">
    <property type="entry name" value="DUF4309"/>
</dbReference>
<sequence>MKRVVKASFISCLLILLVGCTGNQESQATTSPPKQSTPSPSPSPPNQNQQNNEPKNPANNQSNPQENAVVNKNAALIHEIVSLAKVGTVKNCSFPAHTTVIDQVISKWGTADQQDFVAGNRYFTYTSHGIVFGVNKGEQIFDVRSYSKEIQQITFDEIKDVLGKPNEVHNNGADKIWVYNVNEKFQLKFVGSKTTIDHILVFCPADAKNQMAG</sequence>
<dbReference type="AlphaFoldDB" id="A0AB94IQX4"/>
<dbReference type="Proteomes" id="UP000018877">
    <property type="component" value="Unassembled WGS sequence"/>
</dbReference>
<evidence type="ECO:0000256" key="1">
    <source>
        <dbReference type="SAM" id="MobiDB-lite"/>
    </source>
</evidence>
<dbReference type="PROSITE" id="PS51257">
    <property type="entry name" value="PROKAR_LIPOPROTEIN"/>
    <property type="match status" value="1"/>
</dbReference>
<evidence type="ECO:0000256" key="2">
    <source>
        <dbReference type="SAM" id="SignalP"/>
    </source>
</evidence>
<comment type="caution">
    <text evidence="3">The sequence shown here is derived from an EMBL/GenBank/DDBJ whole genome shotgun (WGS) entry which is preliminary data.</text>
</comment>
<reference evidence="3 4" key="1">
    <citation type="journal article" date="2014" name="Environ. Microbiol.">
        <title>The nitrate-ammonifying and nosZ-carrying bacterium Bacillus vireti is a potent source and sink for nitric and nitrous oxide under high nitrate conditions.</title>
        <authorList>
            <person name="Mania D."/>
            <person name="Heylen K."/>
            <person name="van Spanning R.J."/>
            <person name="Frostegard A."/>
        </authorList>
    </citation>
    <scope>NUCLEOTIDE SEQUENCE [LARGE SCALE GENOMIC DNA]</scope>
    <source>
        <strain evidence="3 4">LMG 21834</strain>
    </source>
</reference>
<organism evidence="3 4">
    <name type="scientific">Neobacillus vireti LMG 21834</name>
    <dbReference type="NCBI Taxonomy" id="1131730"/>
    <lineage>
        <taxon>Bacteria</taxon>
        <taxon>Bacillati</taxon>
        <taxon>Bacillota</taxon>
        <taxon>Bacilli</taxon>
        <taxon>Bacillales</taxon>
        <taxon>Bacillaceae</taxon>
        <taxon>Neobacillus</taxon>
    </lineage>
</organism>
<proteinExistence type="predicted"/>
<evidence type="ECO:0000313" key="4">
    <source>
        <dbReference type="Proteomes" id="UP000018877"/>
    </source>
</evidence>
<keyword evidence="3" id="KW-0449">Lipoprotein</keyword>
<feature type="signal peptide" evidence="2">
    <location>
        <begin position="1"/>
        <end position="28"/>
    </location>
</feature>
<gene>
    <name evidence="3" type="ORF">BAVI_07461</name>
</gene>
<feature type="region of interest" description="Disordered" evidence="1">
    <location>
        <begin position="24"/>
        <end position="65"/>
    </location>
</feature>
<feature type="chain" id="PRO_5044502019" evidence="2">
    <location>
        <begin position="29"/>
        <end position="213"/>
    </location>
</feature>
<accession>A0AB94IQX4</accession>
<feature type="compositionally biased region" description="Low complexity" evidence="1">
    <location>
        <begin position="46"/>
        <end position="63"/>
    </location>
</feature>
<keyword evidence="4" id="KW-1185">Reference proteome</keyword>
<evidence type="ECO:0000313" key="3">
    <source>
        <dbReference type="EMBL" id="ETI69403.1"/>
    </source>
</evidence>